<dbReference type="AlphaFoldDB" id="A0A193LC14"/>
<reference evidence="1 2" key="1">
    <citation type="submission" date="2016-06" db="EMBL/GenBank/DDBJ databases">
        <title>Complete genome sequence of a deep-branching marine Gamma Proteobacterium Woeseia oceani type strain XK5.</title>
        <authorList>
            <person name="Mu D."/>
            <person name="Du Z."/>
        </authorList>
    </citation>
    <scope>NUCLEOTIDE SEQUENCE [LARGE SCALE GENOMIC DNA]</scope>
    <source>
        <strain evidence="1 2">XK5</strain>
    </source>
</reference>
<keyword evidence="2" id="KW-1185">Reference proteome</keyword>
<evidence type="ECO:0000313" key="1">
    <source>
        <dbReference type="EMBL" id="ANO50047.1"/>
    </source>
</evidence>
<proteinExistence type="predicted"/>
<dbReference type="Proteomes" id="UP000092695">
    <property type="component" value="Chromosome"/>
</dbReference>
<accession>A0A193LC14</accession>
<sequence length="232" mass="27667">MNHWAHKGRRHCDPWWENETLWHREWKGHFPAEWQEICLNDADTGERHIADVRAENGIVVEFQHSFMRREEMVAREAFYKNMVWVVDGTRLKTDKARFLKNGRHLNDIWRGLIFLTQFPEETFNKNWVGRSKPVFFDFAGLSENIPEGKGKLLWCLLPGAVSRGSIVLSIKQSDFVERVKAGDLMDFIGEVYRYGQSHNQLITQRAINREKEWLAMKYSRRKPGRLRRRRRL</sequence>
<evidence type="ECO:0000313" key="2">
    <source>
        <dbReference type="Proteomes" id="UP000092695"/>
    </source>
</evidence>
<gene>
    <name evidence="1" type="ORF">BA177_01355</name>
</gene>
<evidence type="ECO:0008006" key="3">
    <source>
        <dbReference type="Google" id="ProtNLM"/>
    </source>
</evidence>
<dbReference type="EMBL" id="CP016268">
    <property type="protein sequence ID" value="ANO50047.1"/>
    <property type="molecule type" value="Genomic_DNA"/>
</dbReference>
<dbReference type="KEGG" id="woc:BA177_01355"/>
<protein>
    <recommendedName>
        <fullName evidence="3">Competence protein</fullName>
    </recommendedName>
</protein>
<organism evidence="1 2">
    <name type="scientific">Woeseia oceani</name>
    <dbReference type="NCBI Taxonomy" id="1548547"/>
    <lineage>
        <taxon>Bacteria</taxon>
        <taxon>Pseudomonadati</taxon>
        <taxon>Pseudomonadota</taxon>
        <taxon>Gammaproteobacteria</taxon>
        <taxon>Woeseiales</taxon>
        <taxon>Woeseiaceae</taxon>
        <taxon>Woeseia</taxon>
    </lineage>
</organism>
<dbReference type="STRING" id="1548547.BA177_01355"/>
<name>A0A193LC14_9GAMM</name>